<sequence length="113" mass="13156">MSMKKNKRRTLLFIGLVVILLSGMWWSYYYAEKRNRYCLEVIKLDKDQGYGYTIKQGKQTVIYQPFVPVLSQRKPFKTPDEAAKVGDLVLERLESGQDFSVTEEDLKSLGIKK</sequence>
<protein>
    <submittedName>
        <fullName evidence="2">DUF4907 domain-containing protein</fullName>
    </submittedName>
</protein>
<reference evidence="2 3" key="1">
    <citation type="journal article" date="2019" name="Nat. Med.">
        <title>A library of human gut bacterial isolates paired with longitudinal multiomics data enables mechanistic microbiome research.</title>
        <authorList>
            <person name="Poyet M."/>
            <person name="Groussin M."/>
            <person name="Gibbons S.M."/>
            <person name="Avila-Pacheco J."/>
            <person name="Jiang X."/>
            <person name="Kearney S.M."/>
            <person name="Perrotta A.R."/>
            <person name="Berdy B."/>
            <person name="Zhao S."/>
            <person name="Lieberman T.D."/>
            <person name="Swanson P.K."/>
            <person name="Smith M."/>
            <person name="Roesemann S."/>
            <person name="Alexander J.E."/>
            <person name="Rich S.A."/>
            <person name="Livny J."/>
            <person name="Vlamakis H."/>
            <person name="Clish C."/>
            <person name="Bullock K."/>
            <person name="Deik A."/>
            <person name="Scott J."/>
            <person name="Pierce K.A."/>
            <person name="Xavier R.J."/>
            <person name="Alm E.J."/>
        </authorList>
    </citation>
    <scope>NUCLEOTIDE SEQUENCE [LARGE SCALE GENOMIC DNA]</scope>
    <source>
        <strain evidence="2 3">BIOML-A10</strain>
    </source>
</reference>
<organism evidence="2 3">
    <name type="scientific">Bacteroides salyersiae</name>
    <dbReference type="NCBI Taxonomy" id="291644"/>
    <lineage>
        <taxon>Bacteria</taxon>
        <taxon>Pseudomonadati</taxon>
        <taxon>Bacteroidota</taxon>
        <taxon>Bacteroidia</taxon>
        <taxon>Bacteroidales</taxon>
        <taxon>Bacteroidaceae</taxon>
        <taxon>Bacteroides</taxon>
    </lineage>
</organism>
<name>A0A7J4XGS7_9BACE</name>
<comment type="caution">
    <text evidence="2">The sequence shown here is derived from an EMBL/GenBank/DDBJ whole genome shotgun (WGS) entry which is preliminary data.</text>
</comment>
<gene>
    <name evidence="2" type="ORF">F3F73_14120</name>
</gene>
<evidence type="ECO:0000313" key="3">
    <source>
        <dbReference type="Proteomes" id="UP000422221"/>
    </source>
</evidence>
<keyword evidence="1" id="KW-0812">Transmembrane</keyword>
<evidence type="ECO:0000256" key="1">
    <source>
        <dbReference type="SAM" id="Phobius"/>
    </source>
</evidence>
<dbReference type="Proteomes" id="UP000422221">
    <property type="component" value="Unassembled WGS sequence"/>
</dbReference>
<evidence type="ECO:0000313" key="2">
    <source>
        <dbReference type="EMBL" id="KAA3762886.1"/>
    </source>
</evidence>
<proteinExistence type="predicted"/>
<feature type="transmembrane region" description="Helical" evidence="1">
    <location>
        <begin position="12"/>
        <end position="31"/>
    </location>
</feature>
<dbReference type="AlphaFoldDB" id="A0A7J4XGS7"/>
<dbReference type="InterPro" id="IPR032593">
    <property type="entry name" value="DUF4907"/>
</dbReference>
<keyword evidence="1" id="KW-0472">Membrane</keyword>
<dbReference type="EMBL" id="VWMK01000014">
    <property type="protein sequence ID" value="KAA3762886.1"/>
    <property type="molecule type" value="Genomic_DNA"/>
</dbReference>
<keyword evidence="1" id="KW-1133">Transmembrane helix</keyword>
<dbReference type="Pfam" id="PF16250">
    <property type="entry name" value="DUF4907"/>
    <property type="match status" value="1"/>
</dbReference>
<accession>A0A7J4XGS7</accession>